<organism evidence="4 5">
    <name type="scientific">Mycena citricolor</name>
    <dbReference type="NCBI Taxonomy" id="2018698"/>
    <lineage>
        <taxon>Eukaryota</taxon>
        <taxon>Fungi</taxon>
        <taxon>Dikarya</taxon>
        <taxon>Basidiomycota</taxon>
        <taxon>Agaricomycotina</taxon>
        <taxon>Agaricomycetes</taxon>
        <taxon>Agaricomycetidae</taxon>
        <taxon>Agaricales</taxon>
        <taxon>Marasmiineae</taxon>
        <taxon>Mycenaceae</taxon>
        <taxon>Mycena</taxon>
    </lineage>
</organism>
<evidence type="ECO:0000259" key="3">
    <source>
        <dbReference type="Pfam" id="PF20152"/>
    </source>
</evidence>
<dbReference type="Proteomes" id="UP001295794">
    <property type="component" value="Unassembled WGS sequence"/>
</dbReference>
<reference evidence="4" key="1">
    <citation type="submission" date="2023-11" db="EMBL/GenBank/DDBJ databases">
        <authorList>
            <person name="De Vega J J."/>
            <person name="De Vega J J."/>
        </authorList>
    </citation>
    <scope>NUCLEOTIDE SEQUENCE</scope>
</reference>
<keyword evidence="5" id="KW-1185">Reference proteome</keyword>
<comment type="caution">
    <text evidence="4">The sequence shown here is derived from an EMBL/GenBank/DDBJ whole genome shotgun (WGS) entry which is preliminary data.</text>
</comment>
<evidence type="ECO:0000256" key="2">
    <source>
        <dbReference type="SAM" id="Phobius"/>
    </source>
</evidence>
<feature type="transmembrane region" description="Helical" evidence="2">
    <location>
        <begin position="53"/>
        <end position="73"/>
    </location>
</feature>
<feature type="non-terminal residue" evidence="4">
    <location>
        <position position="151"/>
    </location>
</feature>
<dbReference type="Pfam" id="PF20152">
    <property type="entry name" value="DUF6534"/>
    <property type="match status" value="1"/>
</dbReference>
<gene>
    <name evidence="4" type="ORF">MYCIT1_LOCUS24360</name>
</gene>
<protein>
    <recommendedName>
        <fullName evidence="3">DUF6534 domain-containing protein</fullName>
    </recommendedName>
</protein>
<feature type="transmembrane region" description="Helical" evidence="2">
    <location>
        <begin position="12"/>
        <end position="33"/>
    </location>
</feature>
<accession>A0AAD2HJW2</accession>
<feature type="region of interest" description="Disordered" evidence="1">
    <location>
        <begin position="128"/>
        <end position="151"/>
    </location>
</feature>
<sequence>TRGRKPFSLAAIGMYFIGLFAFLQVGAGIAQVIVSHQVRFYANLDSTKAITTLQGAASLACDLLITVYLCIFLKHQKTGVSKTNYMIDRLFYDAINRGTLTSLASAATIILVRACWFKPPPPPPLISCTSSWPSPTRSGSSSGWPRAANCT</sequence>
<dbReference type="EMBL" id="CAVNYO010000405">
    <property type="protein sequence ID" value="CAK5276244.1"/>
    <property type="molecule type" value="Genomic_DNA"/>
</dbReference>
<evidence type="ECO:0000313" key="5">
    <source>
        <dbReference type="Proteomes" id="UP001295794"/>
    </source>
</evidence>
<dbReference type="AlphaFoldDB" id="A0AAD2HJW2"/>
<proteinExistence type="predicted"/>
<keyword evidence="2" id="KW-0472">Membrane</keyword>
<keyword evidence="2" id="KW-1133">Transmembrane helix</keyword>
<feature type="compositionally biased region" description="Low complexity" evidence="1">
    <location>
        <begin position="129"/>
        <end position="151"/>
    </location>
</feature>
<feature type="domain" description="DUF6534" evidence="3">
    <location>
        <begin position="58"/>
        <end position="111"/>
    </location>
</feature>
<keyword evidence="2" id="KW-0812">Transmembrane</keyword>
<dbReference type="InterPro" id="IPR045339">
    <property type="entry name" value="DUF6534"/>
</dbReference>
<evidence type="ECO:0000256" key="1">
    <source>
        <dbReference type="SAM" id="MobiDB-lite"/>
    </source>
</evidence>
<name>A0AAD2HJW2_9AGAR</name>
<evidence type="ECO:0000313" key="4">
    <source>
        <dbReference type="EMBL" id="CAK5276244.1"/>
    </source>
</evidence>